<feature type="transmembrane region" description="Helical" evidence="6">
    <location>
        <begin position="284"/>
        <end position="305"/>
    </location>
</feature>
<feature type="transmembrane region" description="Helical" evidence="6">
    <location>
        <begin position="5"/>
        <end position="23"/>
    </location>
</feature>
<evidence type="ECO:0000256" key="3">
    <source>
        <dbReference type="ARBA" id="ARBA00022692"/>
    </source>
</evidence>
<evidence type="ECO:0000256" key="2">
    <source>
        <dbReference type="ARBA" id="ARBA00022475"/>
    </source>
</evidence>
<evidence type="ECO:0000313" key="7">
    <source>
        <dbReference type="EMBL" id="MBW8637487.1"/>
    </source>
</evidence>
<sequence>MVRGYFWALGGSAGRLVISLAYFVTIANTLSIAEFGLFATASATGIVLSRIAAFGFTSPLYRVATVKPRMIGTYTTGILAALALSIPAIVLAAIVMYVLIFRSDMSLLPFALIMIAEVFFWRTVEIVMIVCNGMGRFGHAAILVILGSAFRASSAILFSLGGVTTLSVWAWYYLSANGLVMLIAIVVFYPKQRLRWQPALYLRRWRDSVAVASAEILFYLQSELDKLLVLSLTDPTIAGLYAIIMRLVDLTALPIRSFNMMLVQAVMRSREALGSLRLRAGIELAVAAISTAALVFFVVFLHFFPNALGKNVAVAAPLLILVIAVPALRNLIEYQSELLYATGHTFLRTSNMAVIGIVKGGLLALILTLYKDVAHWAPLLNAVFAVLYVVSFALTYPALRKNTARAI</sequence>
<evidence type="ECO:0000256" key="6">
    <source>
        <dbReference type="SAM" id="Phobius"/>
    </source>
</evidence>
<dbReference type="PANTHER" id="PTHR30250:SF11">
    <property type="entry name" value="O-ANTIGEN TRANSPORTER-RELATED"/>
    <property type="match status" value="1"/>
</dbReference>
<evidence type="ECO:0000313" key="8">
    <source>
        <dbReference type="Proteomes" id="UP001196509"/>
    </source>
</evidence>
<reference evidence="7" key="1">
    <citation type="submission" date="2021-08" db="EMBL/GenBank/DDBJ databases">
        <title>Hoeflea bacterium WL0058 sp. nov., isolated from the sediment.</title>
        <authorList>
            <person name="Wang L."/>
            <person name="Zhang D."/>
        </authorList>
    </citation>
    <scope>NUCLEOTIDE SEQUENCE</scope>
    <source>
        <strain evidence="7">WL0058</strain>
    </source>
</reference>
<dbReference type="AlphaFoldDB" id="A0AAE2ZQ08"/>
<dbReference type="InterPro" id="IPR050833">
    <property type="entry name" value="Poly_Biosynth_Transport"/>
</dbReference>
<dbReference type="GO" id="GO:0005886">
    <property type="term" value="C:plasma membrane"/>
    <property type="evidence" value="ECO:0007669"/>
    <property type="project" value="UniProtKB-SubCell"/>
</dbReference>
<comment type="caution">
    <text evidence="7">The sequence shown here is derived from an EMBL/GenBank/DDBJ whole genome shotgun (WGS) entry which is preliminary data.</text>
</comment>
<feature type="transmembrane region" description="Helical" evidence="6">
    <location>
        <begin position="107"/>
        <end position="130"/>
    </location>
</feature>
<keyword evidence="2" id="KW-1003">Cell membrane</keyword>
<keyword evidence="4 6" id="KW-1133">Transmembrane helix</keyword>
<dbReference type="PANTHER" id="PTHR30250">
    <property type="entry name" value="PST FAMILY PREDICTED COLANIC ACID TRANSPORTER"/>
    <property type="match status" value="1"/>
</dbReference>
<keyword evidence="3 6" id="KW-0812">Transmembrane</keyword>
<feature type="transmembrane region" description="Helical" evidence="6">
    <location>
        <begin position="311"/>
        <end position="332"/>
    </location>
</feature>
<accession>A0AAE2ZQ08</accession>
<dbReference type="Proteomes" id="UP001196509">
    <property type="component" value="Unassembled WGS sequence"/>
</dbReference>
<feature type="transmembrane region" description="Helical" evidence="6">
    <location>
        <begin position="77"/>
        <end position="101"/>
    </location>
</feature>
<gene>
    <name evidence="7" type="ORF">K1W69_09830</name>
</gene>
<feature type="transmembrane region" description="Helical" evidence="6">
    <location>
        <begin position="240"/>
        <end position="263"/>
    </location>
</feature>
<dbReference type="EMBL" id="JAICBX010000002">
    <property type="protein sequence ID" value="MBW8637487.1"/>
    <property type="molecule type" value="Genomic_DNA"/>
</dbReference>
<feature type="transmembrane region" description="Helical" evidence="6">
    <location>
        <begin position="352"/>
        <end position="370"/>
    </location>
</feature>
<feature type="transmembrane region" description="Helical" evidence="6">
    <location>
        <begin position="35"/>
        <end position="56"/>
    </location>
</feature>
<evidence type="ECO:0000256" key="1">
    <source>
        <dbReference type="ARBA" id="ARBA00004651"/>
    </source>
</evidence>
<feature type="transmembrane region" description="Helical" evidence="6">
    <location>
        <begin position="170"/>
        <end position="189"/>
    </location>
</feature>
<feature type="transmembrane region" description="Helical" evidence="6">
    <location>
        <begin position="376"/>
        <end position="399"/>
    </location>
</feature>
<protein>
    <submittedName>
        <fullName evidence="7">Lipopolysaccharide biosynthesis protein</fullName>
    </submittedName>
</protein>
<name>A0AAE2ZQ08_9HYPH</name>
<evidence type="ECO:0000256" key="4">
    <source>
        <dbReference type="ARBA" id="ARBA00022989"/>
    </source>
</evidence>
<organism evidence="7 8">
    <name type="scientific">Flavimaribacter sediminis</name>
    <dbReference type="NCBI Taxonomy" id="2865987"/>
    <lineage>
        <taxon>Bacteria</taxon>
        <taxon>Pseudomonadati</taxon>
        <taxon>Pseudomonadota</taxon>
        <taxon>Alphaproteobacteria</taxon>
        <taxon>Hyphomicrobiales</taxon>
        <taxon>Rhizobiaceae</taxon>
        <taxon>Flavimaribacter</taxon>
    </lineage>
</organism>
<proteinExistence type="predicted"/>
<evidence type="ECO:0000256" key="5">
    <source>
        <dbReference type="ARBA" id="ARBA00023136"/>
    </source>
</evidence>
<keyword evidence="5 6" id="KW-0472">Membrane</keyword>
<comment type="subcellular location">
    <subcellularLocation>
        <location evidence="1">Cell membrane</location>
        <topology evidence="1">Multi-pass membrane protein</topology>
    </subcellularLocation>
</comment>
<keyword evidence="8" id="KW-1185">Reference proteome</keyword>
<feature type="transmembrane region" description="Helical" evidence="6">
    <location>
        <begin position="137"/>
        <end position="158"/>
    </location>
</feature>